<keyword evidence="6" id="KW-1185">Reference proteome</keyword>
<dbReference type="PANTHER" id="PTHR42756">
    <property type="entry name" value="TRANSCRIPTIONAL REGULATOR, MARR"/>
    <property type="match status" value="1"/>
</dbReference>
<organism evidence="5 6">
    <name type="scientific">Desulfosarcina widdelii</name>
    <dbReference type="NCBI Taxonomy" id="947919"/>
    <lineage>
        <taxon>Bacteria</taxon>
        <taxon>Pseudomonadati</taxon>
        <taxon>Thermodesulfobacteriota</taxon>
        <taxon>Desulfobacteria</taxon>
        <taxon>Desulfobacterales</taxon>
        <taxon>Desulfosarcinaceae</taxon>
        <taxon>Desulfosarcina</taxon>
    </lineage>
</organism>
<dbReference type="PANTHER" id="PTHR42756:SF1">
    <property type="entry name" value="TRANSCRIPTIONAL REPRESSOR OF EMRAB OPERON"/>
    <property type="match status" value="1"/>
</dbReference>
<dbReference type="InterPro" id="IPR036390">
    <property type="entry name" value="WH_DNA-bd_sf"/>
</dbReference>
<gene>
    <name evidence="5" type="ORF">DSCW_32080</name>
</gene>
<dbReference type="RefSeq" id="WP_155304681.1">
    <property type="nucleotide sequence ID" value="NZ_AP021875.1"/>
</dbReference>
<reference evidence="5 6" key="1">
    <citation type="submission" date="2019-11" db="EMBL/GenBank/DDBJ databases">
        <title>Comparative genomics of hydrocarbon-degrading Desulfosarcina strains.</title>
        <authorList>
            <person name="Watanabe M."/>
            <person name="Kojima H."/>
            <person name="Fukui M."/>
        </authorList>
    </citation>
    <scope>NUCLEOTIDE SEQUENCE [LARGE SCALE GENOMIC DNA]</scope>
    <source>
        <strain evidence="5 6">PP31</strain>
    </source>
</reference>
<keyword evidence="2" id="KW-0238">DNA-binding</keyword>
<dbReference type="InterPro" id="IPR000835">
    <property type="entry name" value="HTH_MarR-typ"/>
</dbReference>
<dbReference type="InterPro" id="IPR036388">
    <property type="entry name" value="WH-like_DNA-bd_sf"/>
</dbReference>
<evidence type="ECO:0000256" key="2">
    <source>
        <dbReference type="ARBA" id="ARBA00023125"/>
    </source>
</evidence>
<dbReference type="OrthoDB" id="3176111at2"/>
<dbReference type="EMBL" id="AP021875">
    <property type="protein sequence ID" value="BBO75791.1"/>
    <property type="molecule type" value="Genomic_DNA"/>
</dbReference>
<dbReference type="SMART" id="SM00347">
    <property type="entry name" value="HTH_MARR"/>
    <property type="match status" value="1"/>
</dbReference>
<evidence type="ECO:0000313" key="5">
    <source>
        <dbReference type="EMBL" id="BBO75791.1"/>
    </source>
</evidence>
<dbReference type="PRINTS" id="PR00598">
    <property type="entry name" value="HTHMARR"/>
</dbReference>
<protein>
    <submittedName>
        <fullName evidence="5">MarR family transcriptional regulator</fullName>
    </submittedName>
</protein>
<dbReference type="AlphaFoldDB" id="A0A5K7Z7V3"/>
<dbReference type="Proteomes" id="UP000427769">
    <property type="component" value="Chromosome"/>
</dbReference>
<name>A0A5K7Z7V3_9BACT</name>
<evidence type="ECO:0000256" key="1">
    <source>
        <dbReference type="ARBA" id="ARBA00023015"/>
    </source>
</evidence>
<evidence type="ECO:0000259" key="4">
    <source>
        <dbReference type="PROSITE" id="PS50995"/>
    </source>
</evidence>
<evidence type="ECO:0000313" key="6">
    <source>
        <dbReference type="Proteomes" id="UP000427769"/>
    </source>
</evidence>
<dbReference type="KEGG" id="dwd:DSCW_32080"/>
<feature type="domain" description="HTH marR-type" evidence="4">
    <location>
        <begin position="5"/>
        <end position="140"/>
    </location>
</feature>
<proteinExistence type="predicted"/>
<dbReference type="Gene3D" id="1.10.10.10">
    <property type="entry name" value="Winged helix-like DNA-binding domain superfamily/Winged helix DNA-binding domain"/>
    <property type="match status" value="1"/>
</dbReference>
<sequence length="144" mass="16747">MDFETDIIISLISRIREKANRFITAELSARKLNGLKPIHGDLLLALFTSDRPTMKELADRVDRTKSTVTNLVDKLVQLGFVVKTRDNEDSRVFHVSLTQEGKALKPHLIDISRKLIDRVYKDTPEEERKQVVRILKQINDRWPR</sequence>
<dbReference type="Pfam" id="PF12802">
    <property type="entry name" value="MarR_2"/>
    <property type="match status" value="1"/>
</dbReference>
<dbReference type="GO" id="GO:0003677">
    <property type="term" value="F:DNA binding"/>
    <property type="evidence" value="ECO:0007669"/>
    <property type="project" value="UniProtKB-KW"/>
</dbReference>
<dbReference type="SUPFAM" id="SSF46785">
    <property type="entry name" value="Winged helix' DNA-binding domain"/>
    <property type="match status" value="1"/>
</dbReference>
<keyword evidence="3" id="KW-0804">Transcription</keyword>
<keyword evidence="1" id="KW-0805">Transcription regulation</keyword>
<accession>A0A5K7Z7V3</accession>
<evidence type="ECO:0000256" key="3">
    <source>
        <dbReference type="ARBA" id="ARBA00023163"/>
    </source>
</evidence>
<dbReference type="GO" id="GO:0003700">
    <property type="term" value="F:DNA-binding transcription factor activity"/>
    <property type="evidence" value="ECO:0007669"/>
    <property type="project" value="InterPro"/>
</dbReference>
<dbReference type="PROSITE" id="PS50995">
    <property type="entry name" value="HTH_MARR_2"/>
    <property type="match status" value="1"/>
</dbReference>